<dbReference type="InterPro" id="IPR012505">
    <property type="entry name" value="YbbR"/>
</dbReference>
<feature type="transmembrane region" description="Helical" evidence="2">
    <location>
        <begin position="14"/>
        <end position="31"/>
    </location>
</feature>
<dbReference type="KEGG" id="tper:IWA51_07505"/>
<dbReference type="AlphaFoldDB" id="A0A7T3RBN8"/>
<accession>A0A7T3RBN8</accession>
<dbReference type="EMBL" id="CP064936">
    <property type="protein sequence ID" value="QQA00126.1"/>
    <property type="molecule type" value="Genomic_DNA"/>
</dbReference>
<proteinExistence type="predicted"/>
<keyword evidence="2" id="KW-0472">Membrane</keyword>
<dbReference type="RefSeq" id="WP_198441976.1">
    <property type="nucleotide sequence ID" value="NZ_CBCSHE010000001.1"/>
</dbReference>
<keyword evidence="4" id="KW-1185">Reference proteome</keyword>
<evidence type="ECO:0000313" key="3">
    <source>
        <dbReference type="EMBL" id="QQA00126.1"/>
    </source>
</evidence>
<dbReference type="Gene3D" id="2.170.120.40">
    <property type="entry name" value="YbbR-like domain"/>
    <property type="match status" value="1"/>
</dbReference>
<gene>
    <name evidence="3" type="ORF">IWA51_07505</name>
</gene>
<reference evidence="3 4" key="1">
    <citation type="submission" date="2020-11" db="EMBL/GenBank/DDBJ databases">
        <title>Treponema Peruensis nv. sp., first commensal Treponema isolated from human feces.</title>
        <authorList>
            <person name="Belkhou C."/>
            <person name="Raes J."/>
        </authorList>
    </citation>
    <scope>NUCLEOTIDE SEQUENCE [LARGE SCALE GENOMIC DNA]</scope>
    <source>
        <strain evidence="3 4">RCC2812</strain>
    </source>
</reference>
<keyword evidence="2" id="KW-1133">Transmembrane helix</keyword>
<evidence type="ECO:0000313" key="4">
    <source>
        <dbReference type="Proteomes" id="UP000595224"/>
    </source>
</evidence>
<dbReference type="Gene3D" id="2.170.120.30">
    <property type="match status" value="2"/>
</dbReference>
<protein>
    <submittedName>
        <fullName evidence="3">YbbR-like domain-containing protein</fullName>
    </submittedName>
</protein>
<organism evidence="3 4">
    <name type="scientific">Treponema peruense</name>
    <dbReference type="NCBI Taxonomy" id="2787628"/>
    <lineage>
        <taxon>Bacteria</taxon>
        <taxon>Pseudomonadati</taxon>
        <taxon>Spirochaetota</taxon>
        <taxon>Spirochaetia</taxon>
        <taxon>Spirochaetales</taxon>
        <taxon>Treponemataceae</taxon>
        <taxon>Treponema</taxon>
    </lineage>
</organism>
<name>A0A7T3RBN8_9SPIR</name>
<dbReference type="PANTHER" id="PTHR37804:SF1">
    <property type="entry name" value="CDAA REGULATORY PROTEIN CDAR"/>
    <property type="match status" value="1"/>
</dbReference>
<evidence type="ECO:0000256" key="1">
    <source>
        <dbReference type="SAM" id="MobiDB-lite"/>
    </source>
</evidence>
<sequence length="366" mass="39965">MSIKQFLDKILKNWPVKVTCFVMAVLIYFFHQISTIDKKTFVVPLEVKSEGAMVLSGGYERHRNVKIIVRARAEQLASVSEKDLRAYVDLSSQSSAGQHNFPVLLDLEERILLMDPLEITASPDSVPLSIEERDVKFVGIRPSVSGIPSHGYTLSKITSDPATVRVEGPRSVVSKITYMPTEEVSVQNATSDVTKKVSVLNRNSLISVGTGTFSVNARIVPQGMVKTFSDIPVSFDNLRDDLAVSGEPVFVDVIVEGELLDIEKLSADSVRGSVDCSFILTPGHYEVPVSVTVPLGLTVNSKSRETLSLDVVLKPEETLPDSSAVNDGEEKDAENTQPQEEMEAVPEDVTDIPQSDAVPEPQIQGV</sequence>
<feature type="region of interest" description="Disordered" evidence="1">
    <location>
        <begin position="316"/>
        <end position="366"/>
    </location>
</feature>
<dbReference type="PANTHER" id="PTHR37804">
    <property type="entry name" value="CDAA REGULATORY PROTEIN CDAR"/>
    <property type="match status" value="1"/>
</dbReference>
<dbReference type="Pfam" id="PF07949">
    <property type="entry name" value="YbbR"/>
    <property type="match status" value="1"/>
</dbReference>
<dbReference type="Proteomes" id="UP000595224">
    <property type="component" value="Chromosome"/>
</dbReference>
<evidence type="ECO:0000256" key="2">
    <source>
        <dbReference type="SAM" id="Phobius"/>
    </source>
</evidence>
<feature type="compositionally biased region" description="Acidic residues" evidence="1">
    <location>
        <begin position="340"/>
        <end position="350"/>
    </location>
</feature>
<keyword evidence="2" id="KW-0812">Transmembrane</keyword>
<dbReference type="InterPro" id="IPR053154">
    <property type="entry name" value="c-di-AMP_regulator"/>
</dbReference>